<evidence type="ECO:0000256" key="2">
    <source>
        <dbReference type="ARBA" id="ARBA00022723"/>
    </source>
</evidence>
<dbReference type="InterPro" id="IPR017850">
    <property type="entry name" value="Alkaline_phosphatase_core_sf"/>
</dbReference>
<dbReference type="GO" id="GO:0046872">
    <property type="term" value="F:metal ion binding"/>
    <property type="evidence" value="ECO:0007669"/>
    <property type="project" value="UniProtKB-KW"/>
</dbReference>
<comment type="similarity">
    <text evidence="1">Belongs to the sulfatase family.</text>
</comment>
<dbReference type="CDD" id="cd16025">
    <property type="entry name" value="PAS_like"/>
    <property type="match status" value="1"/>
</dbReference>
<organism evidence="6 7">
    <name type="scientific">Fuerstiella marisgermanici</name>
    <dbReference type="NCBI Taxonomy" id="1891926"/>
    <lineage>
        <taxon>Bacteria</taxon>
        <taxon>Pseudomonadati</taxon>
        <taxon>Planctomycetota</taxon>
        <taxon>Planctomycetia</taxon>
        <taxon>Planctomycetales</taxon>
        <taxon>Planctomycetaceae</taxon>
        <taxon>Fuerstiella</taxon>
    </lineage>
</organism>
<dbReference type="InterPro" id="IPR000917">
    <property type="entry name" value="Sulfatase_N"/>
</dbReference>
<accession>A0A1P8WQ45</accession>
<evidence type="ECO:0000313" key="7">
    <source>
        <dbReference type="Proteomes" id="UP000187735"/>
    </source>
</evidence>
<dbReference type="STRING" id="1891926.Fuma_05847"/>
<proteinExistence type="inferred from homology"/>
<sequence>MIHWENIQKVARPMSSQSFRQCRQPARSTILSGTIATFALAFCAASFCVANDRQASRPNVILIMADDLGFSDLGCYGGEIDTPNIDRLAEQGMKFSQFYNCAVCRTSRVSLLTGLHPRRIKGRMLHDNMTTLGEVAQSAGYRTSLIGKWHFPVTKPMDKSRLPTRRGFERFYGLAAGCCNYFNPAMPFPKFYRGQGPDPFLEQETPVTQFPPDYYSTDAFTDRAVQQIEEFSQAADKPPFFLHLCYTAPHYPLHAKPHDIAKYEGRFDDGYFKIRENRLKRLKELGLVDPKWKLSAPDVSQGKLAYDYAVTPWDQIENLPRERRRMEVYAAMVDSMDQGIGRVLAAIESAGIADNTCVMFLSDNGGCASHSGYHDGEIREQHETYNKELPGSVNTYDYVAQGWGWAQNAPFRRHKVWTHEGGISTPLIVRWPKVVSPGVLSHQVGHVVDIMPTLLEISGAPYPEQRNEVAVLPIEGLSLLPVFQGKERAGHPSLSWYLYGNRAVRQGKWKLVWGSNVRKWELFDMELDRTETNDLASQYPQRVKQMETDWLRWAKKTNAPLKGTSL</sequence>
<keyword evidence="4" id="KW-0106">Calcium</keyword>
<reference evidence="6 7" key="1">
    <citation type="journal article" date="2016" name="Front. Microbiol.">
        <title>Fuerstia marisgermanicae gen. nov., sp. nov., an Unusual Member of the Phylum Planctomycetes from the German Wadden Sea.</title>
        <authorList>
            <person name="Kohn T."/>
            <person name="Heuer A."/>
            <person name="Jogler M."/>
            <person name="Vollmers J."/>
            <person name="Boedeker C."/>
            <person name="Bunk B."/>
            <person name="Rast P."/>
            <person name="Borchert D."/>
            <person name="Glockner I."/>
            <person name="Freese H.M."/>
            <person name="Klenk H.P."/>
            <person name="Overmann J."/>
            <person name="Kaster A.K."/>
            <person name="Rohde M."/>
            <person name="Wiegand S."/>
            <person name="Jogler C."/>
        </authorList>
    </citation>
    <scope>NUCLEOTIDE SEQUENCE [LARGE SCALE GENOMIC DNA]</scope>
    <source>
        <strain evidence="6 7">NH11</strain>
    </source>
</reference>
<dbReference type="InterPro" id="IPR050738">
    <property type="entry name" value="Sulfatase"/>
</dbReference>
<gene>
    <name evidence="6" type="primary">atsA_43</name>
    <name evidence="6" type="ORF">Fuma_05847</name>
</gene>
<dbReference type="Gene3D" id="3.30.1120.10">
    <property type="match status" value="1"/>
</dbReference>
<evidence type="ECO:0000256" key="3">
    <source>
        <dbReference type="ARBA" id="ARBA00022801"/>
    </source>
</evidence>
<evidence type="ECO:0000256" key="4">
    <source>
        <dbReference type="ARBA" id="ARBA00022837"/>
    </source>
</evidence>
<protein>
    <submittedName>
        <fullName evidence="6">Arylsulfatase</fullName>
        <ecNumber evidence="6">3.1.6.1</ecNumber>
    </submittedName>
</protein>
<dbReference type="InterPro" id="IPR024607">
    <property type="entry name" value="Sulfatase_CS"/>
</dbReference>
<evidence type="ECO:0000259" key="5">
    <source>
        <dbReference type="Pfam" id="PF00884"/>
    </source>
</evidence>
<keyword evidence="3 6" id="KW-0378">Hydrolase</keyword>
<dbReference type="AlphaFoldDB" id="A0A1P8WQ45"/>
<evidence type="ECO:0000256" key="1">
    <source>
        <dbReference type="ARBA" id="ARBA00008779"/>
    </source>
</evidence>
<dbReference type="PANTHER" id="PTHR42693:SF53">
    <property type="entry name" value="ENDO-4-O-SULFATASE"/>
    <property type="match status" value="1"/>
</dbReference>
<keyword evidence="2" id="KW-0479">Metal-binding</keyword>
<dbReference type="Proteomes" id="UP000187735">
    <property type="component" value="Chromosome"/>
</dbReference>
<name>A0A1P8WQ45_9PLAN</name>
<dbReference type="GO" id="GO:0004065">
    <property type="term" value="F:arylsulfatase activity"/>
    <property type="evidence" value="ECO:0007669"/>
    <property type="project" value="UniProtKB-EC"/>
</dbReference>
<dbReference type="PANTHER" id="PTHR42693">
    <property type="entry name" value="ARYLSULFATASE FAMILY MEMBER"/>
    <property type="match status" value="1"/>
</dbReference>
<dbReference type="Pfam" id="PF00884">
    <property type="entry name" value="Sulfatase"/>
    <property type="match status" value="1"/>
</dbReference>
<dbReference type="Gene3D" id="3.40.720.10">
    <property type="entry name" value="Alkaline Phosphatase, subunit A"/>
    <property type="match status" value="1"/>
</dbReference>
<feature type="domain" description="Sulfatase N-terminal" evidence="5">
    <location>
        <begin position="58"/>
        <end position="459"/>
    </location>
</feature>
<dbReference type="PROSITE" id="PS00149">
    <property type="entry name" value="SULFATASE_2"/>
    <property type="match status" value="1"/>
</dbReference>
<dbReference type="EC" id="3.1.6.1" evidence="6"/>
<dbReference type="EMBL" id="CP017641">
    <property type="protein sequence ID" value="APZ96179.1"/>
    <property type="molecule type" value="Genomic_DNA"/>
</dbReference>
<evidence type="ECO:0000313" key="6">
    <source>
        <dbReference type="EMBL" id="APZ96179.1"/>
    </source>
</evidence>
<keyword evidence="7" id="KW-1185">Reference proteome</keyword>
<dbReference type="KEGG" id="fmr:Fuma_05847"/>
<dbReference type="SUPFAM" id="SSF53649">
    <property type="entry name" value="Alkaline phosphatase-like"/>
    <property type="match status" value="1"/>
</dbReference>